<dbReference type="EMBL" id="LUGH01000501">
    <property type="protein sequence ID" value="OBZ84518.1"/>
    <property type="molecule type" value="Genomic_DNA"/>
</dbReference>
<reference evidence="1 2" key="1">
    <citation type="submission" date="2016-03" db="EMBL/GenBank/DDBJ databases">
        <title>Choanephora cucurbitarum.</title>
        <authorList>
            <person name="Min B."/>
            <person name="Park H."/>
            <person name="Park J.-H."/>
            <person name="Shin H.-D."/>
            <person name="Choi I.-G."/>
        </authorList>
    </citation>
    <scope>NUCLEOTIDE SEQUENCE [LARGE SCALE GENOMIC DNA]</scope>
    <source>
        <strain evidence="1 2">KUS-F28377</strain>
    </source>
</reference>
<gene>
    <name evidence="1" type="ORF">A0J61_07430</name>
</gene>
<dbReference type="AlphaFoldDB" id="A0A1C7N668"/>
<name>A0A1C7N668_9FUNG</name>
<comment type="caution">
    <text evidence="1">The sequence shown here is derived from an EMBL/GenBank/DDBJ whole genome shotgun (WGS) entry which is preliminary data.</text>
</comment>
<evidence type="ECO:0000313" key="2">
    <source>
        <dbReference type="Proteomes" id="UP000093000"/>
    </source>
</evidence>
<keyword evidence="2" id="KW-1185">Reference proteome</keyword>
<dbReference type="Proteomes" id="UP000093000">
    <property type="component" value="Unassembled WGS sequence"/>
</dbReference>
<proteinExistence type="predicted"/>
<protein>
    <submittedName>
        <fullName evidence="1">Uncharacterized protein</fullName>
    </submittedName>
</protein>
<feature type="non-terminal residue" evidence="1">
    <location>
        <position position="83"/>
    </location>
</feature>
<organism evidence="1 2">
    <name type="scientific">Choanephora cucurbitarum</name>
    <dbReference type="NCBI Taxonomy" id="101091"/>
    <lineage>
        <taxon>Eukaryota</taxon>
        <taxon>Fungi</taxon>
        <taxon>Fungi incertae sedis</taxon>
        <taxon>Mucoromycota</taxon>
        <taxon>Mucoromycotina</taxon>
        <taxon>Mucoromycetes</taxon>
        <taxon>Mucorales</taxon>
        <taxon>Mucorineae</taxon>
        <taxon>Choanephoraceae</taxon>
        <taxon>Choanephoroideae</taxon>
        <taxon>Choanephora</taxon>
    </lineage>
</organism>
<accession>A0A1C7N668</accession>
<evidence type="ECO:0000313" key="1">
    <source>
        <dbReference type="EMBL" id="OBZ84518.1"/>
    </source>
</evidence>
<dbReference type="InParanoid" id="A0A1C7N668"/>
<sequence length="83" mass="9384">MSEVTPETINGIQQQLLATQQLLEKLVLQTNQNRPAEDANISANPLSDMEEVINRTPVHSIAVRQQFDWSPPEELKEILGFQT</sequence>